<accession>A0A5A5T8L1</accession>
<dbReference type="OrthoDB" id="4929423at2"/>
<sequence>MSIGQAYTDILSETEKKSLDMACDLLIDHAFEDLEQLKDTKDAADTWLGIYLPQRYIYKYTPLFFKKFTVCLITVAWKLAQAEQIPLASLAEELAAWTLVREAQRLLQDELEEATDKDNLEQFIDVFFEDLDFEYLFDNAFDGIEETQGGQQMNITSLAFDNWFKPFLDEPYRKVHPYVVD</sequence>
<dbReference type="AlphaFoldDB" id="A0A5A5T8L1"/>
<protein>
    <submittedName>
        <fullName evidence="1">Uncharacterized protein</fullName>
    </submittedName>
</protein>
<evidence type="ECO:0000313" key="2">
    <source>
        <dbReference type="Proteomes" id="UP000322530"/>
    </source>
</evidence>
<organism evidence="1 2">
    <name type="scientific">Dictyobacter arantiisoli</name>
    <dbReference type="NCBI Taxonomy" id="2014874"/>
    <lineage>
        <taxon>Bacteria</taxon>
        <taxon>Bacillati</taxon>
        <taxon>Chloroflexota</taxon>
        <taxon>Ktedonobacteria</taxon>
        <taxon>Ktedonobacterales</taxon>
        <taxon>Dictyobacteraceae</taxon>
        <taxon>Dictyobacter</taxon>
    </lineage>
</organism>
<reference evidence="1 2" key="1">
    <citation type="submission" date="2019-01" db="EMBL/GenBank/DDBJ databases">
        <title>Draft genome sequence of Dictyobacter sp. Uno17.</title>
        <authorList>
            <person name="Wang C.M."/>
            <person name="Zheng Y."/>
            <person name="Sakai Y."/>
            <person name="Abe K."/>
            <person name="Yokota A."/>
            <person name="Yabe S."/>
        </authorList>
    </citation>
    <scope>NUCLEOTIDE SEQUENCE [LARGE SCALE GENOMIC DNA]</scope>
    <source>
        <strain evidence="1 2">Uno17</strain>
    </source>
</reference>
<keyword evidence="2" id="KW-1185">Reference proteome</keyword>
<dbReference type="EMBL" id="BIXY01000009">
    <property type="protein sequence ID" value="GCF07319.1"/>
    <property type="molecule type" value="Genomic_DNA"/>
</dbReference>
<evidence type="ECO:0000313" key="1">
    <source>
        <dbReference type="EMBL" id="GCF07319.1"/>
    </source>
</evidence>
<dbReference type="RefSeq" id="WP_149400353.1">
    <property type="nucleotide sequence ID" value="NZ_BIXY01000009.1"/>
</dbReference>
<gene>
    <name evidence="1" type="ORF">KDI_08830</name>
</gene>
<name>A0A5A5T8L1_9CHLR</name>
<dbReference type="Proteomes" id="UP000322530">
    <property type="component" value="Unassembled WGS sequence"/>
</dbReference>
<proteinExistence type="predicted"/>
<comment type="caution">
    <text evidence="1">The sequence shown here is derived from an EMBL/GenBank/DDBJ whole genome shotgun (WGS) entry which is preliminary data.</text>
</comment>